<evidence type="ECO:0000256" key="7">
    <source>
        <dbReference type="ARBA" id="ARBA00024867"/>
    </source>
</evidence>
<organism evidence="10 11">
    <name type="scientific">Tindallia magadiensis</name>
    <dbReference type="NCBI Taxonomy" id="69895"/>
    <lineage>
        <taxon>Bacteria</taxon>
        <taxon>Bacillati</taxon>
        <taxon>Bacillota</taxon>
        <taxon>Clostridia</taxon>
        <taxon>Peptostreptococcales</taxon>
        <taxon>Tindalliaceae</taxon>
        <taxon>Tindallia</taxon>
    </lineage>
</organism>
<evidence type="ECO:0000256" key="6">
    <source>
        <dbReference type="ARBA" id="ARBA00023163"/>
    </source>
</evidence>
<dbReference type="InterPro" id="IPR018745">
    <property type="entry name" value="MpsC"/>
</dbReference>
<protein>
    <recommendedName>
        <fullName evidence="1">Stage 0 sporulation protein A homolog</fullName>
    </recommendedName>
</protein>
<dbReference type="Gene3D" id="3.40.50.2300">
    <property type="match status" value="1"/>
</dbReference>
<sequence>MTEKKTESMTVLKHLNVLYVEDDPETRQELAIYLKRRVGRLRLASNGTEALHSLGERPPHLIITDLKMPEMDGLTMIKRLREKGWDMPVIITSALSDSETIIEAVGVGIVRYVVKPIDLEELLEQMNQVGQEIIKKEKCLVVLGEQCLETADELAEMEMKIKKEVTHFMKTTTGKGPRDLHVSLTAGRIEIRARGCLTRLEEGILVNRRHYSLVDYHRRLFYTENQQALTTCLSQVTGCPVKLREVVCDSRKDQEKLVLEIP</sequence>
<reference evidence="11" key="1">
    <citation type="submission" date="2016-10" db="EMBL/GenBank/DDBJ databases">
        <authorList>
            <person name="Varghese N."/>
            <person name="Submissions S."/>
        </authorList>
    </citation>
    <scope>NUCLEOTIDE SEQUENCE [LARGE SCALE GENOMIC DNA]</scope>
    <source>
        <strain evidence="11">Z-7934</strain>
    </source>
</reference>
<dbReference type="Proteomes" id="UP000199287">
    <property type="component" value="Unassembled WGS sequence"/>
</dbReference>
<dbReference type="GO" id="GO:0032993">
    <property type="term" value="C:protein-DNA complex"/>
    <property type="evidence" value="ECO:0007669"/>
    <property type="project" value="TreeGrafter"/>
</dbReference>
<keyword evidence="6" id="KW-0804">Transcription</keyword>
<dbReference type="GO" id="GO:0000976">
    <property type="term" value="F:transcription cis-regulatory region binding"/>
    <property type="evidence" value="ECO:0007669"/>
    <property type="project" value="TreeGrafter"/>
</dbReference>
<dbReference type="OrthoDB" id="384217at2"/>
<accession>A0A1I3DB95</accession>
<evidence type="ECO:0000256" key="5">
    <source>
        <dbReference type="ARBA" id="ARBA00023125"/>
    </source>
</evidence>
<evidence type="ECO:0000256" key="3">
    <source>
        <dbReference type="ARBA" id="ARBA00023012"/>
    </source>
</evidence>
<dbReference type="Pfam" id="PF00072">
    <property type="entry name" value="Response_reg"/>
    <property type="match status" value="1"/>
</dbReference>
<name>A0A1I3DB95_9FIRM</name>
<dbReference type="InterPro" id="IPR039420">
    <property type="entry name" value="WalR-like"/>
</dbReference>
<dbReference type="STRING" id="69895.SAMN05192551_103220"/>
<evidence type="ECO:0000256" key="4">
    <source>
        <dbReference type="ARBA" id="ARBA00023015"/>
    </source>
</evidence>
<dbReference type="Pfam" id="PF10057">
    <property type="entry name" value="MpsC"/>
    <property type="match status" value="1"/>
</dbReference>
<feature type="domain" description="Response regulatory" evidence="9">
    <location>
        <begin position="16"/>
        <end position="130"/>
    </location>
</feature>
<dbReference type="InterPro" id="IPR001789">
    <property type="entry name" value="Sig_transdc_resp-reg_receiver"/>
</dbReference>
<keyword evidence="5" id="KW-0238">DNA-binding</keyword>
<dbReference type="EMBL" id="FOQA01000003">
    <property type="protein sequence ID" value="SFH83761.1"/>
    <property type="molecule type" value="Genomic_DNA"/>
</dbReference>
<dbReference type="PROSITE" id="PS50110">
    <property type="entry name" value="RESPONSE_REGULATORY"/>
    <property type="match status" value="1"/>
</dbReference>
<feature type="modified residue" description="4-aspartylphosphate" evidence="8">
    <location>
        <position position="65"/>
    </location>
</feature>
<dbReference type="InterPro" id="IPR011006">
    <property type="entry name" value="CheY-like_superfamily"/>
</dbReference>
<evidence type="ECO:0000256" key="2">
    <source>
        <dbReference type="ARBA" id="ARBA00022553"/>
    </source>
</evidence>
<dbReference type="GO" id="GO:0005829">
    <property type="term" value="C:cytosol"/>
    <property type="evidence" value="ECO:0007669"/>
    <property type="project" value="TreeGrafter"/>
</dbReference>
<keyword evidence="4" id="KW-0805">Transcription regulation</keyword>
<evidence type="ECO:0000313" key="11">
    <source>
        <dbReference type="Proteomes" id="UP000199287"/>
    </source>
</evidence>
<evidence type="ECO:0000256" key="8">
    <source>
        <dbReference type="PROSITE-ProRule" id="PRU00169"/>
    </source>
</evidence>
<dbReference type="PANTHER" id="PTHR48111">
    <property type="entry name" value="REGULATOR OF RPOS"/>
    <property type="match status" value="1"/>
</dbReference>
<evidence type="ECO:0000256" key="1">
    <source>
        <dbReference type="ARBA" id="ARBA00018672"/>
    </source>
</evidence>
<dbReference type="GO" id="GO:0006355">
    <property type="term" value="P:regulation of DNA-templated transcription"/>
    <property type="evidence" value="ECO:0007669"/>
    <property type="project" value="TreeGrafter"/>
</dbReference>
<evidence type="ECO:0000313" key="10">
    <source>
        <dbReference type="EMBL" id="SFH83761.1"/>
    </source>
</evidence>
<dbReference type="GO" id="GO:0000156">
    <property type="term" value="F:phosphorelay response regulator activity"/>
    <property type="evidence" value="ECO:0007669"/>
    <property type="project" value="TreeGrafter"/>
</dbReference>
<comment type="function">
    <text evidence="7">May play the central regulatory role in sporulation. It may be an element of the effector pathway responsible for the activation of sporulation genes in response to nutritional stress. Spo0A may act in concert with spo0H (a sigma factor) to control the expression of some genes that are critical to the sporulation process.</text>
</comment>
<evidence type="ECO:0000259" key="9">
    <source>
        <dbReference type="PROSITE" id="PS50110"/>
    </source>
</evidence>
<keyword evidence="11" id="KW-1185">Reference proteome</keyword>
<gene>
    <name evidence="10" type="ORF">SAMN05192551_103220</name>
</gene>
<keyword evidence="2 8" id="KW-0597">Phosphoprotein</keyword>
<dbReference type="RefSeq" id="WP_093371251.1">
    <property type="nucleotide sequence ID" value="NZ_FOQA01000003.1"/>
</dbReference>
<dbReference type="SMART" id="SM00448">
    <property type="entry name" value="REC"/>
    <property type="match status" value="1"/>
</dbReference>
<keyword evidence="3" id="KW-0902">Two-component regulatory system</keyword>
<proteinExistence type="predicted"/>
<dbReference type="SUPFAM" id="SSF52172">
    <property type="entry name" value="CheY-like"/>
    <property type="match status" value="1"/>
</dbReference>
<dbReference type="AlphaFoldDB" id="A0A1I3DB95"/>
<dbReference type="PANTHER" id="PTHR48111:SF1">
    <property type="entry name" value="TWO-COMPONENT RESPONSE REGULATOR ORR33"/>
    <property type="match status" value="1"/>
</dbReference>